<keyword evidence="1" id="KW-0732">Signal</keyword>
<evidence type="ECO:0000313" key="2">
    <source>
        <dbReference type="EMBL" id="MBB5697530.1"/>
    </source>
</evidence>
<evidence type="ECO:0008006" key="4">
    <source>
        <dbReference type="Google" id="ProtNLM"/>
    </source>
</evidence>
<feature type="signal peptide" evidence="1">
    <location>
        <begin position="1"/>
        <end position="19"/>
    </location>
</feature>
<evidence type="ECO:0000256" key="1">
    <source>
        <dbReference type="SAM" id="SignalP"/>
    </source>
</evidence>
<dbReference type="RefSeq" id="WP_184024774.1">
    <property type="nucleotide sequence ID" value="NZ_JACIJJ010000001.1"/>
</dbReference>
<dbReference type="Pfam" id="PF10677">
    <property type="entry name" value="DUF2490"/>
    <property type="match status" value="1"/>
</dbReference>
<protein>
    <recommendedName>
        <fullName evidence="4">DUF2490 domain-containing protein</fullName>
    </recommendedName>
</protein>
<accession>A0A7W9EI32</accession>
<name>A0A7W9EI32_9SPHN</name>
<reference evidence="2 3" key="1">
    <citation type="submission" date="2020-08" db="EMBL/GenBank/DDBJ databases">
        <title>Genomic Encyclopedia of Type Strains, Phase IV (KMG-IV): sequencing the most valuable type-strain genomes for metagenomic binning, comparative biology and taxonomic classification.</title>
        <authorList>
            <person name="Goeker M."/>
        </authorList>
    </citation>
    <scope>NUCLEOTIDE SEQUENCE [LARGE SCALE GENOMIC DNA]</scope>
    <source>
        <strain evidence="2 3">DSM 27244</strain>
    </source>
</reference>
<dbReference type="AlphaFoldDB" id="A0A7W9EI32"/>
<feature type="chain" id="PRO_5030877680" description="DUF2490 domain-containing protein" evidence="1">
    <location>
        <begin position="20"/>
        <end position="223"/>
    </location>
</feature>
<proteinExistence type="predicted"/>
<gene>
    <name evidence="2" type="ORF">FHR19_000855</name>
</gene>
<dbReference type="EMBL" id="JACIJJ010000001">
    <property type="protein sequence ID" value="MBB5697530.1"/>
    <property type="molecule type" value="Genomic_DNA"/>
</dbReference>
<comment type="caution">
    <text evidence="2">The sequence shown here is derived from an EMBL/GenBank/DDBJ whole genome shotgun (WGS) entry which is preliminary data.</text>
</comment>
<keyword evidence="3" id="KW-1185">Reference proteome</keyword>
<evidence type="ECO:0000313" key="3">
    <source>
        <dbReference type="Proteomes" id="UP000557739"/>
    </source>
</evidence>
<dbReference type="InterPro" id="IPR019619">
    <property type="entry name" value="DUF2490"/>
</dbReference>
<organism evidence="2 3">
    <name type="scientific">Sphingomonas yantingensis</name>
    <dbReference type="NCBI Taxonomy" id="1241761"/>
    <lineage>
        <taxon>Bacteria</taxon>
        <taxon>Pseudomonadati</taxon>
        <taxon>Pseudomonadota</taxon>
        <taxon>Alphaproteobacteria</taxon>
        <taxon>Sphingomonadales</taxon>
        <taxon>Sphingomonadaceae</taxon>
        <taxon>Sphingomonas</taxon>
    </lineage>
</organism>
<dbReference type="Proteomes" id="UP000557739">
    <property type="component" value="Unassembled WGS sequence"/>
</dbReference>
<sequence length="223" mass="24157">MRSLILLVAALAAASPALAEDDVQGWTGIIASGAVRGDLFVWAEGQARLTDDVGGGSQFILRPAIGARIARDAHAVIGYAYVRTDPEGGATTHEHRIWQQVQFVAARSGTGAPLVISRTRLEQRMIEGREDTGWRLRQFVRVQVPIARAGKVQAVAYTEGFFNLNATDAGARTGIDQWRNFVGVGLPLAPKLRIEPGYLNQTVFRAGENRSNHIANVALFLSL</sequence>